<name>A0A5N5TGU7_9CRUS</name>
<comment type="caution">
    <text evidence="1">The sequence shown here is derived from an EMBL/GenBank/DDBJ whole genome shotgun (WGS) entry which is preliminary data.</text>
</comment>
<dbReference type="AlphaFoldDB" id="A0A5N5TGU7"/>
<dbReference type="EMBL" id="SEYY01003270">
    <property type="protein sequence ID" value="KAB7504385.1"/>
    <property type="molecule type" value="Genomic_DNA"/>
</dbReference>
<accession>A0A5N5TGU7</accession>
<keyword evidence="2" id="KW-1185">Reference proteome</keyword>
<gene>
    <name evidence="1" type="ORF">Anas_08832</name>
</gene>
<proteinExistence type="predicted"/>
<evidence type="ECO:0000313" key="1">
    <source>
        <dbReference type="EMBL" id="KAB7504385.1"/>
    </source>
</evidence>
<evidence type="ECO:0000313" key="2">
    <source>
        <dbReference type="Proteomes" id="UP000326759"/>
    </source>
</evidence>
<protein>
    <submittedName>
        <fullName evidence="1">Uncharacterized protein</fullName>
    </submittedName>
</protein>
<reference evidence="1 2" key="1">
    <citation type="journal article" date="2019" name="PLoS Biol.">
        <title>Sex chromosomes control vertical transmission of feminizing Wolbachia symbionts in an isopod.</title>
        <authorList>
            <person name="Becking T."/>
            <person name="Chebbi M.A."/>
            <person name="Giraud I."/>
            <person name="Moumen B."/>
            <person name="Laverre T."/>
            <person name="Caubet Y."/>
            <person name="Peccoud J."/>
            <person name="Gilbert C."/>
            <person name="Cordaux R."/>
        </authorList>
    </citation>
    <scope>NUCLEOTIDE SEQUENCE [LARGE SCALE GENOMIC DNA]</scope>
    <source>
        <strain evidence="1">ANa2</strain>
        <tissue evidence="1">Whole body excluding digestive tract and cuticle</tissue>
    </source>
</reference>
<dbReference type="Proteomes" id="UP000326759">
    <property type="component" value="Unassembled WGS sequence"/>
</dbReference>
<sequence length="71" mass="8512">MAIRTDMLAPYLGTGQQLVIVQTAEIPKEAPLVIFQEERTMARLTLQWVKDHKYNYIIIVKLYFYFHYEFN</sequence>
<organism evidence="1 2">
    <name type="scientific">Armadillidium nasatum</name>
    <dbReference type="NCBI Taxonomy" id="96803"/>
    <lineage>
        <taxon>Eukaryota</taxon>
        <taxon>Metazoa</taxon>
        <taxon>Ecdysozoa</taxon>
        <taxon>Arthropoda</taxon>
        <taxon>Crustacea</taxon>
        <taxon>Multicrustacea</taxon>
        <taxon>Malacostraca</taxon>
        <taxon>Eumalacostraca</taxon>
        <taxon>Peracarida</taxon>
        <taxon>Isopoda</taxon>
        <taxon>Oniscidea</taxon>
        <taxon>Crinocheta</taxon>
        <taxon>Armadillidiidae</taxon>
        <taxon>Armadillidium</taxon>
    </lineage>
</organism>